<dbReference type="AlphaFoldDB" id="A0A0B1SHD6"/>
<sequence>MPADQYCFVRSHLVAALVAFSVLSITQLFVLLNCLHSRCTSVQDNASYSTNTSSTSRSYLSSCHYRSTTLDMTKPLPPTPKDQEAGNQHYGIPIAMR</sequence>
<keyword evidence="2" id="KW-0472">Membrane</keyword>
<feature type="region of interest" description="Disordered" evidence="1">
    <location>
        <begin position="70"/>
        <end position="90"/>
    </location>
</feature>
<keyword evidence="2" id="KW-0812">Transmembrane</keyword>
<name>A0A0B1SHD6_OESDE</name>
<dbReference type="OrthoDB" id="10443903at2759"/>
<proteinExistence type="predicted"/>
<evidence type="ECO:0000256" key="2">
    <source>
        <dbReference type="SAM" id="Phobius"/>
    </source>
</evidence>
<dbReference type="EMBL" id="KN568974">
    <property type="protein sequence ID" value="KHJ84344.1"/>
    <property type="molecule type" value="Genomic_DNA"/>
</dbReference>
<accession>A0A0B1SHD6</accession>
<protein>
    <submittedName>
        <fullName evidence="3">Uncharacterized protein</fullName>
    </submittedName>
</protein>
<keyword evidence="2" id="KW-1133">Transmembrane helix</keyword>
<evidence type="ECO:0000313" key="3">
    <source>
        <dbReference type="EMBL" id="KHJ84344.1"/>
    </source>
</evidence>
<gene>
    <name evidence="3" type="ORF">OESDEN_15944</name>
</gene>
<keyword evidence="4" id="KW-1185">Reference proteome</keyword>
<dbReference type="Proteomes" id="UP000053660">
    <property type="component" value="Unassembled WGS sequence"/>
</dbReference>
<evidence type="ECO:0000313" key="4">
    <source>
        <dbReference type="Proteomes" id="UP000053660"/>
    </source>
</evidence>
<evidence type="ECO:0000256" key="1">
    <source>
        <dbReference type="SAM" id="MobiDB-lite"/>
    </source>
</evidence>
<reference evidence="3 4" key="1">
    <citation type="submission" date="2014-03" db="EMBL/GenBank/DDBJ databases">
        <title>Draft genome of the hookworm Oesophagostomum dentatum.</title>
        <authorList>
            <person name="Mitreva M."/>
        </authorList>
    </citation>
    <scope>NUCLEOTIDE SEQUENCE [LARGE SCALE GENOMIC DNA]</scope>
    <source>
        <strain evidence="3 4">OD-Hann</strain>
    </source>
</reference>
<feature type="transmembrane region" description="Helical" evidence="2">
    <location>
        <begin position="12"/>
        <end position="32"/>
    </location>
</feature>
<organism evidence="3 4">
    <name type="scientific">Oesophagostomum dentatum</name>
    <name type="common">Nodular worm</name>
    <dbReference type="NCBI Taxonomy" id="61180"/>
    <lineage>
        <taxon>Eukaryota</taxon>
        <taxon>Metazoa</taxon>
        <taxon>Ecdysozoa</taxon>
        <taxon>Nematoda</taxon>
        <taxon>Chromadorea</taxon>
        <taxon>Rhabditida</taxon>
        <taxon>Rhabditina</taxon>
        <taxon>Rhabditomorpha</taxon>
        <taxon>Strongyloidea</taxon>
        <taxon>Strongylidae</taxon>
        <taxon>Oesophagostomum</taxon>
    </lineage>
</organism>